<feature type="compositionally biased region" description="Low complexity" evidence="1">
    <location>
        <begin position="10"/>
        <end position="20"/>
    </location>
</feature>
<sequence>MPSSVEDLQSPSVSDVSSPDELTLSEISSLDGFEMVEPEDDGDGDDASPALSASAAALARHEALRDRHEAVLLSLRPELPPTVFHFPDPSAQSDDEVASSAGTGNAPHNAVQSPPKLLYDPSFQRAELDADAVSQALPCDSTVECRSESTATTARGINKQPRWLARTSAWLATISTGAGAERDFYTLPRLSLGDSFTQSLCDALVAPSRSATAAPSHPASRIDGQPASSSRDQGAATQQRGELRQNRWQATSWLAFIAFAAALISVTMRWRLTSADGIAPRSDHLSSPSSEVGHLAPVSLQVWTAVDLPKMQVSTRESRDSGPMHTGEEPYRRVQRVLDARRRRRQAKAFSNGSRPTSARRPPSAAHQTNRQACASSCVAVGTKATPGLAGGSQVPYKRPCASPPYALPASLLAVEGSSSSLPSIDWNAVLLFIRSLVAEAQARLHALTSLILDLFHLLDQYRERAYKQVCKLAEHLQDTARTFWTDFEAWLATAASTTSWAVRQSASVVAEQTAALCQPLQPYVRQIQEKVRHAAGRAHEAASDSRDVFEASLSKAAAEAHQAASEAYQVATQTAEQLKHSVQENEYVRQYAEKARTAADHVRKTAQAKLDELDPQLSEAAADVYHAATGAAHAAAESMNGWARSIRHRAEDYKSSAEKRWTERNEARAREYRRRKERMDKFRHRPVRYPEPFQPRAW</sequence>
<organism evidence="2 3">
    <name type="scientific">Tilletia horrida</name>
    <dbReference type="NCBI Taxonomy" id="155126"/>
    <lineage>
        <taxon>Eukaryota</taxon>
        <taxon>Fungi</taxon>
        <taxon>Dikarya</taxon>
        <taxon>Basidiomycota</taxon>
        <taxon>Ustilaginomycotina</taxon>
        <taxon>Exobasidiomycetes</taxon>
        <taxon>Tilletiales</taxon>
        <taxon>Tilletiaceae</taxon>
        <taxon>Tilletia</taxon>
    </lineage>
</organism>
<evidence type="ECO:0000313" key="2">
    <source>
        <dbReference type="EMBL" id="KAK0537686.1"/>
    </source>
</evidence>
<feature type="region of interest" description="Disordered" evidence="1">
    <location>
        <begin position="83"/>
        <end position="116"/>
    </location>
</feature>
<gene>
    <name evidence="2" type="ORF">OC842_001562</name>
</gene>
<evidence type="ECO:0000313" key="3">
    <source>
        <dbReference type="Proteomes" id="UP001176521"/>
    </source>
</evidence>
<feature type="compositionally biased region" description="Acidic residues" evidence="1">
    <location>
        <begin position="34"/>
        <end position="46"/>
    </location>
</feature>
<feature type="region of interest" description="Disordered" evidence="1">
    <location>
        <begin position="211"/>
        <end position="243"/>
    </location>
</feature>
<feature type="region of interest" description="Disordered" evidence="1">
    <location>
        <begin position="1"/>
        <end position="54"/>
    </location>
</feature>
<feature type="compositionally biased region" description="Basic and acidic residues" evidence="1">
    <location>
        <begin position="654"/>
        <end position="671"/>
    </location>
</feature>
<dbReference type="AlphaFoldDB" id="A0AAN6JT24"/>
<feature type="compositionally biased region" description="Polar residues" evidence="1">
    <location>
        <begin position="226"/>
        <end position="243"/>
    </location>
</feature>
<proteinExistence type="predicted"/>
<comment type="caution">
    <text evidence="2">The sequence shown here is derived from an EMBL/GenBank/DDBJ whole genome shotgun (WGS) entry which is preliminary data.</text>
</comment>
<feature type="region of interest" description="Disordered" evidence="1">
    <location>
        <begin position="654"/>
        <end position="680"/>
    </location>
</feature>
<evidence type="ECO:0000256" key="1">
    <source>
        <dbReference type="SAM" id="MobiDB-lite"/>
    </source>
</evidence>
<accession>A0AAN6JT24</accession>
<dbReference type="Proteomes" id="UP001176521">
    <property type="component" value="Unassembled WGS sequence"/>
</dbReference>
<feature type="region of interest" description="Disordered" evidence="1">
    <location>
        <begin position="342"/>
        <end position="371"/>
    </location>
</feature>
<keyword evidence="3" id="KW-1185">Reference proteome</keyword>
<dbReference type="EMBL" id="JAPDMQ010000056">
    <property type="protein sequence ID" value="KAK0537686.1"/>
    <property type="molecule type" value="Genomic_DNA"/>
</dbReference>
<name>A0AAN6JT24_9BASI</name>
<reference evidence="2" key="1">
    <citation type="journal article" date="2023" name="PhytoFront">
        <title>Draft Genome Resources of Seven Strains of Tilletia horrida, Causal Agent of Kernel Smut of Rice.</title>
        <authorList>
            <person name="Khanal S."/>
            <person name="Antony Babu S."/>
            <person name="Zhou X.G."/>
        </authorList>
    </citation>
    <scope>NUCLEOTIDE SEQUENCE</scope>
    <source>
        <strain evidence="2">TX3</strain>
    </source>
</reference>
<protein>
    <submittedName>
        <fullName evidence="2">Uncharacterized protein</fullName>
    </submittedName>
</protein>